<protein>
    <submittedName>
        <fullName evidence="5">FadR/GntR family transcriptional regulator</fullName>
    </submittedName>
</protein>
<dbReference type="PANTHER" id="PTHR43537">
    <property type="entry name" value="TRANSCRIPTIONAL REGULATOR, GNTR FAMILY"/>
    <property type="match status" value="1"/>
</dbReference>
<dbReference type="Proteomes" id="UP001597417">
    <property type="component" value="Unassembled WGS sequence"/>
</dbReference>
<dbReference type="SMART" id="SM00895">
    <property type="entry name" value="FCD"/>
    <property type="match status" value="1"/>
</dbReference>
<dbReference type="RefSeq" id="WP_378266982.1">
    <property type="nucleotide sequence ID" value="NZ_JBHUKR010000009.1"/>
</dbReference>
<evidence type="ECO:0000313" key="6">
    <source>
        <dbReference type="Proteomes" id="UP001597417"/>
    </source>
</evidence>
<evidence type="ECO:0000256" key="3">
    <source>
        <dbReference type="ARBA" id="ARBA00023163"/>
    </source>
</evidence>
<dbReference type="InterPro" id="IPR036388">
    <property type="entry name" value="WH-like_DNA-bd_sf"/>
</dbReference>
<dbReference type="InterPro" id="IPR000524">
    <property type="entry name" value="Tscrpt_reg_HTH_GntR"/>
</dbReference>
<reference evidence="6" key="1">
    <citation type="journal article" date="2019" name="Int. J. Syst. Evol. Microbiol.">
        <title>The Global Catalogue of Microorganisms (GCM) 10K type strain sequencing project: providing services to taxonomists for standard genome sequencing and annotation.</title>
        <authorList>
            <consortium name="The Broad Institute Genomics Platform"/>
            <consortium name="The Broad Institute Genome Sequencing Center for Infectious Disease"/>
            <person name="Wu L."/>
            <person name="Ma J."/>
        </authorList>
    </citation>
    <scope>NUCLEOTIDE SEQUENCE [LARGE SCALE GENOMIC DNA]</scope>
    <source>
        <strain evidence="6">CGMCC 4.7645</strain>
    </source>
</reference>
<dbReference type="SUPFAM" id="SSF48008">
    <property type="entry name" value="GntR ligand-binding domain-like"/>
    <property type="match status" value="1"/>
</dbReference>
<organism evidence="5 6">
    <name type="scientific">Amycolatopsis pigmentata</name>
    <dbReference type="NCBI Taxonomy" id="450801"/>
    <lineage>
        <taxon>Bacteria</taxon>
        <taxon>Bacillati</taxon>
        <taxon>Actinomycetota</taxon>
        <taxon>Actinomycetes</taxon>
        <taxon>Pseudonocardiales</taxon>
        <taxon>Pseudonocardiaceae</taxon>
        <taxon>Amycolatopsis</taxon>
    </lineage>
</organism>
<dbReference type="Pfam" id="PF00392">
    <property type="entry name" value="GntR"/>
    <property type="match status" value="1"/>
</dbReference>
<dbReference type="InterPro" id="IPR011711">
    <property type="entry name" value="GntR_C"/>
</dbReference>
<keyword evidence="1" id="KW-0805">Transcription regulation</keyword>
<dbReference type="PANTHER" id="PTHR43537:SF5">
    <property type="entry name" value="UXU OPERON TRANSCRIPTIONAL REGULATOR"/>
    <property type="match status" value="1"/>
</dbReference>
<dbReference type="InterPro" id="IPR008920">
    <property type="entry name" value="TF_FadR/GntR_C"/>
</dbReference>
<keyword evidence="6" id="KW-1185">Reference proteome</keyword>
<dbReference type="PRINTS" id="PR00035">
    <property type="entry name" value="HTHGNTR"/>
</dbReference>
<dbReference type="CDD" id="cd07377">
    <property type="entry name" value="WHTH_GntR"/>
    <property type="match status" value="1"/>
</dbReference>
<dbReference type="PROSITE" id="PS50949">
    <property type="entry name" value="HTH_GNTR"/>
    <property type="match status" value="1"/>
</dbReference>
<evidence type="ECO:0000259" key="4">
    <source>
        <dbReference type="PROSITE" id="PS50949"/>
    </source>
</evidence>
<dbReference type="Gene3D" id="1.10.10.10">
    <property type="entry name" value="Winged helix-like DNA-binding domain superfamily/Winged helix DNA-binding domain"/>
    <property type="match status" value="1"/>
</dbReference>
<keyword evidence="2" id="KW-0238">DNA-binding</keyword>
<accession>A0ABW5FU81</accession>
<proteinExistence type="predicted"/>
<gene>
    <name evidence="5" type="ORF">ACFSXZ_19945</name>
</gene>
<sequence>MEAVLAHLRAAIEHGQYGVGDRLPAEASLAREFGVSRPVVREALRALQALGLTESHTGRGTFVVATAPAEHPTFGSYSARDLLEVRRHVEIPVAGYAALRHGPEDLATLDRLLTRMTSEADDHAWVALDTRFHIAVAAASRNPVFGKVIEEIRDALATQSAFLNRLGDRRRRSDVEHRGLLSAIADRDREAAVGAMTDHLDRVEQALEEIVRPARDPSSRR</sequence>
<dbReference type="SMART" id="SM00345">
    <property type="entry name" value="HTH_GNTR"/>
    <property type="match status" value="1"/>
</dbReference>
<dbReference type="SUPFAM" id="SSF46785">
    <property type="entry name" value="Winged helix' DNA-binding domain"/>
    <property type="match status" value="1"/>
</dbReference>
<evidence type="ECO:0000256" key="1">
    <source>
        <dbReference type="ARBA" id="ARBA00023015"/>
    </source>
</evidence>
<keyword evidence="3" id="KW-0804">Transcription</keyword>
<evidence type="ECO:0000313" key="5">
    <source>
        <dbReference type="EMBL" id="MFD2418599.1"/>
    </source>
</evidence>
<comment type="caution">
    <text evidence="5">The sequence shown here is derived from an EMBL/GenBank/DDBJ whole genome shotgun (WGS) entry which is preliminary data.</text>
</comment>
<feature type="domain" description="HTH gntR-type" evidence="4">
    <location>
        <begin position="1"/>
        <end position="66"/>
    </location>
</feature>
<name>A0ABW5FU81_9PSEU</name>
<dbReference type="InterPro" id="IPR036390">
    <property type="entry name" value="WH_DNA-bd_sf"/>
</dbReference>
<evidence type="ECO:0000256" key="2">
    <source>
        <dbReference type="ARBA" id="ARBA00023125"/>
    </source>
</evidence>
<dbReference type="Gene3D" id="1.20.120.530">
    <property type="entry name" value="GntR ligand-binding domain-like"/>
    <property type="match status" value="1"/>
</dbReference>
<dbReference type="Pfam" id="PF07729">
    <property type="entry name" value="FCD"/>
    <property type="match status" value="1"/>
</dbReference>
<dbReference type="EMBL" id="JBHUKR010000009">
    <property type="protein sequence ID" value="MFD2418599.1"/>
    <property type="molecule type" value="Genomic_DNA"/>
</dbReference>